<dbReference type="AlphaFoldDB" id="A0A139BRI4"/>
<name>A0A139BRI4_9PROT</name>
<protein>
    <submittedName>
        <fullName evidence="1">Uncharacterized protein</fullName>
    </submittedName>
</protein>
<accession>A0A139BRI4</accession>
<reference evidence="1 2" key="1">
    <citation type="submission" date="2016-02" db="EMBL/GenBank/DDBJ databases">
        <authorList>
            <person name="Wen L."/>
            <person name="He K."/>
            <person name="Yang H."/>
        </authorList>
    </citation>
    <scope>NUCLEOTIDE SEQUENCE [LARGE SCALE GENOMIC DNA]</scope>
    <source>
        <strain evidence="1">ShG14-8</strain>
    </source>
</reference>
<sequence length="856" mass="96178">MSNDRDIQKAIDAGEKNRSTIELIHNWCVHAKVKKIGGTGLIEAETGLPIGHHSMICDHASASGMATWDVADAALDFHDRNCVDCKHRVPVRLPNLSTLLGERERAQAEQNRIRKTHEDQRKLALSNRQATRQALRDKIPSTSQTIIDQLEDLDRDRNEDQIRKLVETAKLAPEIFTTKIIEHYFQLLEARESWFIAVGLETLFLLKTDPVRLARCALIAFRHIDATEISRRIILEHITLVDVSLITGAFRSLVLLGNPPRHPFISTARPAMPEPLLALYQHHPEAVKAAIQAHLDSKKSPAIEDAANAIKIIAQQDKFVAVPFARSIIAILARPESLIEFDEHYSHHDETGLYRFLQDALLLSLKASPQDTDKLVSAYTVTANSETEVRLLEAYEELFHEDIRGNVIVEAAVHSIALRRLIDTATSTIKSDEIWKLLGMFRSAPPKGLENLIRREASYLLGAAILLDEQRANLADKYMQATVFLTKLTYNNQYSFLVQLQKGLVNWVAGVAIDSPQTTEVYLQVLSGIPENSHHLRGIMVTALCRLMTTIEGLNIALPPLYSALVGASQIERAAAIKALKKVSSERSKDLPPLLYEIFLSTLLDPYVIVHQTAVRALEHLSLPDEYSSTLKRLVRELILNYSHSKSDDEFLIDCISLYISSYAEVEELQGDFGALLVSQLSRMSPDMVIRNMSWRSKKLFVAPGFGAMAVSLLKAATNDYQEDPVIRILRSLDPAIVYAERNNLESIALERVNEFDFVGTLVELLTRSGAWNEAEHIAKAAKEAIPETTRNLPQRLFADMLHTATKYELAISESTQEKLIDQLGQQWQETLSLIEKDNQDNEARRDPLRGIFGQN</sequence>
<gene>
    <name evidence="1" type="ORF">AWT59_2254</name>
</gene>
<organism evidence="1 2">
    <name type="scientific">Candidatus Gallionella acididurans</name>
    <dbReference type="NCBI Taxonomy" id="1796491"/>
    <lineage>
        <taxon>Bacteria</taxon>
        <taxon>Pseudomonadati</taxon>
        <taxon>Pseudomonadota</taxon>
        <taxon>Betaproteobacteria</taxon>
        <taxon>Nitrosomonadales</taxon>
        <taxon>Gallionellaceae</taxon>
        <taxon>Gallionella</taxon>
    </lineage>
</organism>
<dbReference type="Proteomes" id="UP000070578">
    <property type="component" value="Unassembled WGS sequence"/>
</dbReference>
<dbReference type="InterPro" id="IPR016024">
    <property type="entry name" value="ARM-type_fold"/>
</dbReference>
<evidence type="ECO:0000313" key="2">
    <source>
        <dbReference type="Proteomes" id="UP000070578"/>
    </source>
</evidence>
<dbReference type="PATRIC" id="fig|1796491.3.peg.2465"/>
<reference evidence="1 2" key="2">
    <citation type="submission" date="2016-03" db="EMBL/GenBank/DDBJ databases">
        <title>New uncultured bacterium of the family Gallionellaceae from acid mine drainage: description and reconstruction of genome based on metagenomic analysis of microbial community.</title>
        <authorList>
            <person name="Kadnikov V."/>
            <person name="Ivasenko D."/>
            <person name="Beletsky A."/>
            <person name="Mardanov A."/>
            <person name="Danilova E."/>
            <person name="Pimenov N."/>
            <person name="Karnachuk O."/>
            <person name="Ravin N."/>
        </authorList>
    </citation>
    <scope>NUCLEOTIDE SEQUENCE [LARGE SCALE GENOMIC DNA]</scope>
    <source>
        <strain evidence="1">ShG14-8</strain>
    </source>
</reference>
<evidence type="ECO:0000313" key="1">
    <source>
        <dbReference type="EMBL" id="KXS31620.1"/>
    </source>
</evidence>
<proteinExistence type="predicted"/>
<comment type="caution">
    <text evidence="1">The sequence shown here is derived from an EMBL/GenBank/DDBJ whole genome shotgun (WGS) entry which is preliminary data.</text>
</comment>
<dbReference type="SUPFAM" id="SSF48371">
    <property type="entry name" value="ARM repeat"/>
    <property type="match status" value="1"/>
</dbReference>
<dbReference type="EMBL" id="LSLI01000065">
    <property type="protein sequence ID" value="KXS31620.1"/>
    <property type="molecule type" value="Genomic_DNA"/>
</dbReference>